<feature type="transmembrane region" description="Helical" evidence="1">
    <location>
        <begin position="6"/>
        <end position="28"/>
    </location>
</feature>
<protein>
    <submittedName>
        <fullName evidence="3">YdcF family protein</fullName>
    </submittedName>
</protein>
<evidence type="ECO:0000313" key="3">
    <source>
        <dbReference type="EMBL" id="KAA5548224.1"/>
    </source>
</evidence>
<dbReference type="Proteomes" id="UP000323426">
    <property type="component" value="Unassembled WGS sequence"/>
</dbReference>
<dbReference type="Pfam" id="PF02698">
    <property type="entry name" value="DUF218"/>
    <property type="match status" value="1"/>
</dbReference>
<organism evidence="3 4">
    <name type="scientific">Adhaeribacter rhizoryzae</name>
    <dbReference type="NCBI Taxonomy" id="2607907"/>
    <lineage>
        <taxon>Bacteria</taxon>
        <taxon>Pseudomonadati</taxon>
        <taxon>Bacteroidota</taxon>
        <taxon>Cytophagia</taxon>
        <taxon>Cytophagales</taxon>
        <taxon>Hymenobacteraceae</taxon>
        <taxon>Adhaeribacter</taxon>
    </lineage>
</organism>
<dbReference type="PANTHER" id="PTHR30336:SF4">
    <property type="entry name" value="ENVELOPE BIOGENESIS FACTOR ELYC"/>
    <property type="match status" value="1"/>
</dbReference>
<dbReference type="EMBL" id="VWSF01000003">
    <property type="protein sequence ID" value="KAA5548224.1"/>
    <property type="molecule type" value="Genomic_DNA"/>
</dbReference>
<evidence type="ECO:0000313" key="4">
    <source>
        <dbReference type="Proteomes" id="UP000323426"/>
    </source>
</evidence>
<dbReference type="PANTHER" id="PTHR30336">
    <property type="entry name" value="INNER MEMBRANE PROTEIN, PROBABLE PERMEASE"/>
    <property type="match status" value="1"/>
</dbReference>
<keyword evidence="4" id="KW-1185">Reference proteome</keyword>
<proteinExistence type="predicted"/>
<dbReference type="InterPro" id="IPR003848">
    <property type="entry name" value="DUF218"/>
</dbReference>
<keyword evidence="1" id="KW-1133">Transmembrane helix</keyword>
<keyword evidence="1" id="KW-0812">Transmembrane</keyword>
<dbReference type="GO" id="GO:0043164">
    <property type="term" value="P:Gram-negative-bacterium-type cell wall biogenesis"/>
    <property type="evidence" value="ECO:0007669"/>
    <property type="project" value="TreeGrafter"/>
</dbReference>
<name>A0A5M6DL09_9BACT</name>
<evidence type="ECO:0000256" key="1">
    <source>
        <dbReference type="SAM" id="Phobius"/>
    </source>
</evidence>
<feature type="domain" description="DUF218" evidence="2">
    <location>
        <begin position="99"/>
        <end position="242"/>
    </location>
</feature>
<keyword evidence="1" id="KW-0472">Membrane</keyword>
<evidence type="ECO:0000259" key="2">
    <source>
        <dbReference type="Pfam" id="PF02698"/>
    </source>
</evidence>
<dbReference type="GO" id="GO:0000270">
    <property type="term" value="P:peptidoglycan metabolic process"/>
    <property type="evidence" value="ECO:0007669"/>
    <property type="project" value="TreeGrafter"/>
</dbReference>
<dbReference type="InterPro" id="IPR014729">
    <property type="entry name" value="Rossmann-like_a/b/a_fold"/>
</dbReference>
<feature type="transmembrane region" description="Helical" evidence="1">
    <location>
        <begin position="40"/>
        <end position="62"/>
    </location>
</feature>
<dbReference type="InterPro" id="IPR051599">
    <property type="entry name" value="Cell_Envelope_Assoc"/>
</dbReference>
<dbReference type="Gene3D" id="3.40.50.620">
    <property type="entry name" value="HUPs"/>
    <property type="match status" value="1"/>
</dbReference>
<accession>A0A5M6DL09</accession>
<dbReference type="GO" id="GO:0005886">
    <property type="term" value="C:plasma membrane"/>
    <property type="evidence" value="ECO:0007669"/>
    <property type="project" value="TreeGrafter"/>
</dbReference>
<gene>
    <name evidence="3" type="ORF">F0145_05710</name>
</gene>
<reference evidence="3 4" key="1">
    <citation type="submission" date="2019-09" db="EMBL/GenBank/DDBJ databases">
        <title>Genome sequence and assembly of Adhaeribacter sp.</title>
        <authorList>
            <person name="Chhetri G."/>
        </authorList>
    </citation>
    <scope>NUCLEOTIDE SEQUENCE [LARGE SCALE GENOMIC DNA]</scope>
    <source>
        <strain evidence="3 4">DK36</strain>
    </source>
</reference>
<sequence length="253" mass="28872">MFFILSKILFYLIMPIIWILGLFLFGLLTKNQKRGRISLWLSLSLLLLFSNPLLVNEAWLLWEYEPVPLKNIKQYDAGILLTGFTSLEKSPHDRVYTNKGADRLLHTVMLYKKGYINKVLVTGGSGALRKTYTSEAQAVKNLLLLSGVPAADILLEDKSRNTYENAQYTKKMLAQYPSLQRFIVITSAFHMRRSTGCFIKAGVAHDVFPSDFNSTDRRLRPEAFIPDESALAGWHKLLHEISGFIIYKLMGYC</sequence>
<dbReference type="CDD" id="cd06259">
    <property type="entry name" value="YdcF-like"/>
    <property type="match status" value="1"/>
</dbReference>
<comment type="caution">
    <text evidence="3">The sequence shown here is derived from an EMBL/GenBank/DDBJ whole genome shotgun (WGS) entry which is preliminary data.</text>
</comment>
<dbReference type="AlphaFoldDB" id="A0A5M6DL09"/>